<dbReference type="Proteomes" id="UP000008332">
    <property type="component" value="Plasmid unnamed1"/>
</dbReference>
<geneLocation type="plasmid" evidence="2">
    <name>pDSM15236</name>
</geneLocation>
<accession>Q21Q65</accession>
<protein>
    <submittedName>
        <fullName evidence="1">Uncharacterized protein</fullName>
    </submittedName>
</protein>
<gene>
    <name evidence="1" type="ordered locus">Rfer_4394</name>
</gene>
<evidence type="ECO:0000313" key="2">
    <source>
        <dbReference type="Proteomes" id="UP000008332"/>
    </source>
</evidence>
<evidence type="ECO:0000313" key="1">
    <source>
        <dbReference type="EMBL" id="ABD72080.1"/>
    </source>
</evidence>
<keyword evidence="2" id="KW-1185">Reference proteome</keyword>
<organism evidence="1 2">
    <name type="scientific">Albidiferax ferrireducens (strain ATCC BAA-621 / DSM 15236 / T118)</name>
    <name type="common">Rhodoferax ferrireducens</name>
    <dbReference type="NCBI Taxonomy" id="338969"/>
    <lineage>
        <taxon>Bacteria</taxon>
        <taxon>Pseudomonadati</taxon>
        <taxon>Pseudomonadota</taxon>
        <taxon>Betaproteobacteria</taxon>
        <taxon>Burkholderiales</taxon>
        <taxon>Comamonadaceae</taxon>
        <taxon>Rhodoferax</taxon>
    </lineage>
</organism>
<sequence length="165" mass="17423" precursor="true">MSASMILKESSDIRDGFARAFSDGISPSALTFDMAANTGLFQPSRGYAVQQTAPIRAMDPTGTPANFVWTYNKLVKINGIGIDAIDDSVISIGDLTGDVCRSINNMLYNTDVSATPMNGVGSLADFAGAGAIDMSSNLPGRDGKTDLCVTTSDGKYVYFKVVVEK</sequence>
<keyword evidence="1" id="KW-0614">Plasmid</keyword>
<dbReference type="EMBL" id="CP000268">
    <property type="protein sequence ID" value="ABD72080.1"/>
    <property type="molecule type" value="Genomic_DNA"/>
</dbReference>
<dbReference type="KEGG" id="rfr:Rfer_4394"/>
<reference evidence="2" key="1">
    <citation type="submission" date="2006-02" db="EMBL/GenBank/DDBJ databases">
        <title>Complete sequence of plasmid 1 of Rhodoferax ferrireducens DSM 15236.</title>
        <authorList>
            <person name="Copeland A."/>
            <person name="Lucas S."/>
            <person name="Lapidus A."/>
            <person name="Barry K."/>
            <person name="Detter J.C."/>
            <person name="Glavina del Rio T."/>
            <person name="Hammon N."/>
            <person name="Israni S."/>
            <person name="Pitluck S."/>
            <person name="Brettin T."/>
            <person name="Bruce D."/>
            <person name="Han C."/>
            <person name="Tapia R."/>
            <person name="Gilna P."/>
            <person name="Kiss H."/>
            <person name="Schmutz J."/>
            <person name="Larimer F."/>
            <person name="Land M."/>
            <person name="Kyrpides N."/>
            <person name="Ivanova N."/>
            <person name="Richardson P."/>
        </authorList>
    </citation>
    <scope>NUCLEOTIDE SEQUENCE [LARGE SCALE GENOMIC DNA]</scope>
    <source>
        <strain evidence="2">ATCC BAA-621 / DSM 15236 / T118</strain>
        <plasmid evidence="2">Plasmid pDSM15236</plasmid>
    </source>
</reference>
<name>Q21Q65_ALBFT</name>
<dbReference type="HOGENOM" id="CLU_111571_0_0_4"/>
<dbReference type="AlphaFoldDB" id="Q21Q65"/>
<proteinExistence type="predicted"/>